<dbReference type="AlphaFoldDB" id="A0A1V6PAY2"/>
<gene>
    <name evidence="9" type="ORF">PENDEC_c012G06579</name>
</gene>
<reference evidence="10" key="1">
    <citation type="journal article" date="2017" name="Nat. Microbiol.">
        <title>Global analysis of biosynthetic gene clusters reveals vast potential of secondary metabolite production in Penicillium species.</title>
        <authorList>
            <person name="Nielsen J.C."/>
            <person name="Grijseels S."/>
            <person name="Prigent S."/>
            <person name="Ji B."/>
            <person name="Dainat J."/>
            <person name="Nielsen K.F."/>
            <person name="Frisvad J.C."/>
            <person name="Workman M."/>
            <person name="Nielsen J."/>
        </authorList>
    </citation>
    <scope>NUCLEOTIDE SEQUENCE [LARGE SCALE GENOMIC DNA]</scope>
    <source>
        <strain evidence="10">IBT 11843</strain>
    </source>
</reference>
<comment type="subunit">
    <text evidence="4 8">Interacts with the iron-sulfur protein subunit within the SDH catalytic dimer.</text>
</comment>
<dbReference type="GO" id="GO:0005759">
    <property type="term" value="C:mitochondrial matrix"/>
    <property type="evidence" value="ECO:0007669"/>
    <property type="project" value="UniProtKB-SubCell"/>
</dbReference>
<keyword evidence="5" id="KW-0809">Transit peptide</keyword>
<dbReference type="PANTHER" id="PTHR13137:SF6">
    <property type="entry name" value="SUCCINATE DEHYDROGENASE ASSEMBLY FACTOR 3, MITOCHONDRIAL"/>
    <property type="match status" value="1"/>
</dbReference>
<comment type="subcellular location">
    <subcellularLocation>
        <location evidence="2 8">Mitochondrion matrix</location>
    </subcellularLocation>
</comment>
<protein>
    <recommendedName>
        <fullName evidence="8">Succinate dehydrogenase assembly factor 3</fullName>
        <shortName evidence="8">SDH assembly factor 3</shortName>
        <shortName evidence="8">SDHAF3</shortName>
    </recommendedName>
</protein>
<dbReference type="PANTHER" id="PTHR13137">
    <property type="entry name" value="DC11 ACN9 HOMOLOG"/>
    <property type="match status" value="1"/>
</dbReference>
<evidence type="ECO:0000256" key="7">
    <source>
        <dbReference type="ARBA" id="ARBA00023186"/>
    </source>
</evidence>
<evidence type="ECO:0000256" key="4">
    <source>
        <dbReference type="ARBA" id="ARBA00011273"/>
    </source>
</evidence>
<comment type="function">
    <text evidence="1 8">Plays an essential role in the assembly of succinate dehydrogenase (SDH), an enzyme complex (also referred to as respiratory complex II) that is a component of both the tricarboxylic acid (TCA) cycle and the mitochondrial electron transport chain, and which couples the oxidation of succinate to fumarate with the reduction of ubiquinone (coenzyme Q) to ubiquinol. Promotes maturation of the iron-sulfur protein subunit of the SDH catalytic dimer, protecting it from the deleterious effects of oxidants. May act together with SDHAF1.</text>
</comment>
<organism evidence="9 10">
    <name type="scientific">Penicillium decumbens</name>
    <dbReference type="NCBI Taxonomy" id="69771"/>
    <lineage>
        <taxon>Eukaryota</taxon>
        <taxon>Fungi</taxon>
        <taxon>Dikarya</taxon>
        <taxon>Ascomycota</taxon>
        <taxon>Pezizomycotina</taxon>
        <taxon>Eurotiomycetes</taxon>
        <taxon>Eurotiomycetidae</taxon>
        <taxon>Eurotiales</taxon>
        <taxon>Aspergillaceae</taxon>
        <taxon>Penicillium</taxon>
    </lineage>
</organism>
<evidence type="ECO:0000256" key="8">
    <source>
        <dbReference type="RuleBase" id="RU368039"/>
    </source>
</evidence>
<dbReference type="Proteomes" id="UP000191522">
    <property type="component" value="Unassembled WGS sequence"/>
</dbReference>
<evidence type="ECO:0000313" key="10">
    <source>
        <dbReference type="Proteomes" id="UP000191522"/>
    </source>
</evidence>
<dbReference type="GO" id="GO:0034553">
    <property type="term" value="P:mitochondrial respiratory chain complex II assembly"/>
    <property type="evidence" value="ECO:0007669"/>
    <property type="project" value="UniProtKB-UniRule"/>
</dbReference>
<dbReference type="EMBL" id="MDYL01000012">
    <property type="protein sequence ID" value="OQD74170.1"/>
    <property type="molecule type" value="Genomic_DNA"/>
</dbReference>
<dbReference type="GO" id="GO:0005758">
    <property type="term" value="C:mitochondrial intermembrane space"/>
    <property type="evidence" value="ECO:0007669"/>
    <property type="project" value="TreeGrafter"/>
</dbReference>
<evidence type="ECO:0000256" key="2">
    <source>
        <dbReference type="ARBA" id="ARBA00004305"/>
    </source>
</evidence>
<name>A0A1V6PAY2_PENDC</name>
<keyword evidence="10" id="KW-1185">Reference proteome</keyword>
<proteinExistence type="inferred from homology"/>
<dbReference type="GO" id="GO:0006105">
    <property type="term" value="P:succinate metabolic process"/>
    <property type="evidence" value="ECO:0007669"/>
    <property type="project" value="TreeGrafter"/>
</dbReference>
<sequence>MRLAHRLLMATPASIGSKSSLTEALALLPPLQLYRRILRVHRKLDPEMRILGDSYVKKEFRAHRTAENPLHIIGFLTEWQLYAQKLEGDNWAGEKLDEAKLNKMSDQQIGQLFELLQAIRNGGEGEGEDESHVDRLELRAATRALLNPRSNGMPTPVPDPRGSVKVEAITNQLNQARVDILKLKNQLYGQDGQALDHLLQKETANASEILTTCFDNSNGIFRDGYAIIKMTGKLNTSMIRPLLTTMFHRIDTSTPPPTIRKFIHGFFFPSHPEHYQLYLGNMTGVTETLGGIPTRTYLDLLSPAPDFVMQDRDLSYIFSNAGRAYLDHDNKTTASWTLQ</sequence>
<comment type="similarity">
    <text evidence="3 8">Belongs to the complex I LYR family. SDHAF3 subfamily.</text>
</comment>
<evidence type="ECO:0000256" key="5">
    <source>
        <dbReference type="ARBA" id="ARBA00022946"/>
    </source>
</evidence>
<keyword evidence="6 8" id="KW-0496">Mitochondrion</keyword>
<dbReference type="Pfam" id="PF13233">
    <property type="entry name" value="Complex1_LYR_2"/>
    <property type="match status" value="1"/>
</dbReference>
<evidence type="ECO:0000256" key="3">
    <source>
        <dbReference type="ARBA" id="ARBA00006020"/>
    </source>
</evidence>
<keyword evidence="7 8" id="KW-0143">Chaperone</keyword>
<comment type="caution">
    <text evidence="9">The sequence shown here is derived from an EMBL/GenBank/DDBJ whole genome shotgun (WGS) entry which is preliminary data.</text>
</comment>
<evidence type="ECO:0000313" key="9">
    <source>
        <dbReference type="EMBL" id="OQD74170.1"/>
    </source>
</evidence>
<dbReference type="CDD" id="cd20270">
    <property type="entry name" value="Complex1_LYR_SDHAF3_LYRM10"/>
    <property type="match status" value="1"/>
</dbReference>
<dbReference type="InterPro" id="IPR008381">
    <property type="entry name" value="SDHAF3/Sdh7"/>
</dbReference>
<accession>A0A1V6PAY2</accession>
<evidence type="ECO:0000256" key="1">
    <source>
        <dbReference type="ARBA" id="ARBA00003675"/>
    </source>
</evidence>
<dbReference type="STRING" id="69771.A0A1V6PAY2"/>
<evidence type="ECO:0000256" key="6">
    <source>
        <dbReference type="ARBA" id="ARBA00023128"/>
    </source>
</evidence>
<dbReference type="OrthoDB" id="278329at2759"/>